<dbReference type="GO" id="GO:0016787">
    <property type="term" value="F:hydrolase activity"/>
    <property type="evidence" value="ECO:0007669"/>
    <property type="project" value="UniProtKB-KW"/>
</dbReference>
<dbReference type="InterPro" id="IPR011709">
    <property type="entry name" value="DEAD-box_helicase_OB_fold"/>
</dbReference>
<dbReference type="InterPro" id="IPR003593">
    <property type="entry name" value="AAA+_ATPase"/>
</dbReference>
<evidence type="ECO:0000259" key="9">
    <source>
        <dbReference type="PROSITE" id="PS51194"/>
    </source>
</evidence>
<keyword evidence="11" id="KW-1185">Reference proteome</keyword>
<evidence type="ECO:0000313" key="10">
    <source>
        <dbReference type="EMBL" id="KJA23195.1"/>
    </source>
</evidence>
<dbReference type="InterPro" id="IPR007502">
    <property type="entry name" value="Helicase-assoc_dom"/>
</dbReference>
<dbReference type="EC" id="3.6.4.13" evidence="2"/>
<evidence type="ECO:0000256" key="6">
    <source>
        <dbReference type="ARBA" id="ARBA00022840"/>
    </source>
</evidence>
<dbReference type="PANTHER" id="PTHR18934">
    <property type="entry name" value="ATP-DEPENDENT RNA HELICASE"/>
    <property type="match status" value="1"/>
</dbReference>
<dbReference type="SUPFAM" id="SSF52540">
    <property type="entry name" value="P-loop containing nucleoside triphosphate hydrolases"/>
    <property type="match status" value="1"/>
</dbReference>
<protein>
    <recommendedName>
        <fullName evidence="2">RNA helicase</fullName>
        <ecNumber evidence="2">3.6.4.13</ecNumber>
    </recommendedName>
</protein>
<sequence length="1250" mass="137569">MAGPPVREAYNAKARGSTAGGSRKKGKPKKKSKAEQSQEQNDPNAAIITPKTEESKEIERREKLLQELASQSESKWTSKKKKRLEKYIDKKLKKEERLVIFDKLAKTQASMSSAILQSSSTLGTGRLSTFEERQDKAEDALVRKTLAGQAGKRKRHQDIYEVHGHESDSSDGDDHEEIRPRKLVKHHSVDPAEDQPEDEIMVVEAPPNPPPKKEAASAVGSALHRNADGSVAAPKVRLKPKGKLSFQRGWGRQDKVEVQPESDTSFDSSDSENDSTENGESGEDEGEDVEDGSDIEGEEEDEKEASGSEPEPPTVKKKSLGFKNWAIKQLNAAKGYEPPKSPTTSGVEPDPHVETSLTRKDNNPSTQNGPREMRGPLGEDLKLPSTSFAQQLLQSSGTSAGTSYTKSVAIKRPPDVEEARILLPIVTEEQPIMEAILLNPVVIICGETGSGKTTQVPQFLYEAGFGTLGSENPGMIGITQPRRVAAMSMAVRVGHELSLTSSRVSYQIRYDATTSPSTSIKFMTDGVLLRELATDFLLTKYSVIIVDEAHERSINTDILIGVLSRVSKLRETLWKDRKDGVKPLRLIIMSATLRVSDFAENTNLFDKPPPVINVAARQHPVTIHFSRRTYPDYVTQAIKKTTKIHTRLPPGGILIFLTGQAEIAGVCRKLEAKFSQKAITAKKQRRNRSQHQSDTINDEEDLFYSAKHAVASAQADVEVEEIELGNATEDDLAFDVDGAMDQEEDPEGLESDEDDELDEELGIEEDADTPMHIVPLYSLLPSDKQMLVFEPPPPGSRLVVVSTNIAETSLTIPGIRYVVDCGRAKERHYDVANGIQSFQVSWIAKSSAAQRAGRAGRTGPGHCYRLYSSALFEHHFENFSTAEIQRMPIEGVVLQMKSMHIDAVVNFPFPTPPDRFVLHKAEKTLSYLGALTPARGDDQKEGQITDLGRSMALFPLSPRFSRMLVSGQQHGCLPYVICLVSALSVGDPFIYEEALGLEESLDSDAKVPASSDKRREPLRTQEELQSLRKAFFKAQHTHCSLGNYTSDLFKVLSVVGAYEYAGGGQKFCSEHFVRAKAMEEIHKLRAQISAIVQANFPGIDSGFVPNLSPPTDLQLKVLRQLLTAGFIDQVAVRKDLVDKSQASGTQYSNAKGIPYQALGILEDVFIHPSSLLIGGPPPDYIAYHEVIRTSRVYLKGSTIINPGWLSSLGKDTLCTFSKPIPNNVGTLMTIPRFGPQGWELPAIKAGPYKV</sequence>
<dbReference type="Pfam" id="PF21010">
    <property type="entry name" value="HA2_C"/>
    <property type="match status" value="1"/>
</dbReference>
<dbReference type="Pfam" id="PF00270">
    <property type="entry name" value="DEAD"/>
    <property type="match status" value="1"/>
</dbReference>
<keyword evidence="4" id="KW-0378">Hydrolase</keyword>
<feature type="region of interest" description="Disordered" evidence="7">
    <location>
        <begin position="109"/>
        <end position="322"/>
    </location>
</feature>
<dbReference type="EMBL" id="KN817544">
    <property type="protein sequence ID" value="KJA23195.1"/>
    <property type="molecule type" value="Genomic_DNA"/>
</dbReference>
<accession>A0A0D2PUD4</accession>
<dbReference type="FunFam" id="3.40.50.300:FF:002693">
    <property type="entry name" value="Predicted protein"/>
    <property type="match status" value="1"/>
</dbReference>
<dbReference type="InterPro" id="IPR048333">
    <property type="entry name" value="HA2_WH"/>
</dbReference>
<dbReference type="GO" id="GO:0005524">
    <property type="term" value="F:ATP binding"/>
    <property type="evidence" value="ECO:0007669"/>
    <property type="project" value="UniProtKB-KW"/>
</dbReference>
<dbReference type="InterPro" id="IPR001650">
    <property type="entry name" value="Helicase_C-like"/>
</dbReference>
<dbReference type="PANTHER" id="PTHR18934:SF99">
    <property type="entry name" value="ATP-DEPENDENT RNA HELICASE DHX37-RELATED"/>
    <property type="match status" value="1"/>
</dbReference>
<dbReference type="SMART" id="SM00487">
    <property type="entry name" value="DEXDc"/>
    <property type="match status" value="1"/>
</dbReference>
<comment type="similarity">
    <text evidence="1">Belongs to the DEAD box helicase family. DEAH subfamily.</text>
</comment>
<name>A0A0D2PUD4_HYPSF</name>
<dbReference type="GO" id="GO:0000462">
    <property type="term" value="P:maturation of SSU-rRNA from tricistronic rRNA transcript (SSU-rRNA, 5.8S rRNA, LSU-rRNA)"/>
    <property type="evidence" value="ECO:0007669"/>
    <property type="project" value="TreeGrafter"/>
</dbReference>
<evidence type="ECO:0000256" key="4">
    <source>
        <dbReference type="ARBA" id="ARBA00022801"/>
    </source>
</evidence>
<dbReference type="AlphaFoldDB" id="A0A0D2PUD4"/>
<keyword evidence="5" id="KW-0347">Helicase</keyword>
<feature type="compositionally biased region" description="Basic and acidic residues" evidence="7">
    <location>
        <begin position="129"/>
        <end position="142"/>
    </location>
</feature>
<dbReference type="InterPro" id="IPR014001">
    <property type="entry name" value="Helicase_ATP-bd"/>
</dbReference>
<dbReference type="Pfam" id="PF04408">
    <property type="entry name" value="WHD_HA2"/>
    <property type="match status" value="1"/>
</dbReference>
<keyword evidence="6" id="KW-0067">ATP-binding</keyword>
<dbReference type="SMART" id="SM00847">
    <property type="entry name" value="HA2"/>
    <property type="match status" value="1"/>
</dbReference>
<evidence type="ECO:0000259" key="8">
    <source>
        <dbReference type="PROSITE" id="PS51192"/>
    </source>
</evidence>
<feature type="domain" description="Helicase ATP-binding" evidence="8">
    <location>
        <begin position="433"/>
        <end position="611"/>
    </location>
</feature>
<dbReference type="OrthoDB" id="10253254at2759"/>
<dbReference type="PROSITE" id="PS00690">
    <property type="entry name" value="DEAH_ATP_HELICASE"/>
    <property type="match status" value="1"/>
</dbReference>
<feature type="compositionally biased region" description="Basic residues" evidence="7">
    <location>
        <begin position="680"/>
        <end position="689"/>
    </location>
</feature>
<dbReference type="Proteomes" id="UP000054270">
    <property type="component" value="Unassembled WGS sequence"/>
</dbReference>
<dbReference type="Pfam" id="PF07717">
    <property type="entry name" value="OB_NTP_bind"/>
    <property type="match status" value="1"/>
</dbReference>
<feature type="compositionally biased region" description="Acidic residues" evidence="7">
    <location>
        <begin position="191"/>
        <end position="201"/>
    </location>
</feature>
<dbReference type="GO" id="GO:0003723">
    <property type="term" value="F:RNA binding"/>
    <property type="evidence" value="ECO:0007669"/>
    <property type="project" value="TreeGrafter"/>
</dbReference>
<dbReference type="InterPro" id="IPR002464">
    <property type="entry name" value="DNA/RNA_helicase_DEAH_CS"/>
</dbReference>
<gene>
    <name evidence="10" type="ORF">HYPSUDRAFT_39978</name>
</gene>
<dbReference type="CDD" id="cd18791">
    <property type="entry name" value="SF2_C_RHA"/>
    <property type="match status" value="1"/>
</dbReference>
<feature type="compositionally biased region" description="Low complexity" evidence="7">
    <location>
        <begin position="109"/>
        <end position="128"/>
    </location>
</feature>
<feature type="compositionally biased region" description="Basic and acidic residues" evidence="7">
    <location>
        <begin position="157"/>
        <end position="168"/>
    </location>
</feature>
<dbReference type="OMA" id="FCYLDDK"/>
<dbReference type="InterPro" id="IPR027417">
    <property type="entry name" value="P-loop_NTPase"/>
</dbReference>
<keyword evidence="3" id="KW-0547">Nucleotide-binding</keyword>
<reference evidence="11" key="1">
    <citation type="submission" date="2014-04" db="EMBL/GenBank/DDBJ databases">
        <title>Evolutionary Origins and Diversification of the Mycorrhizal Mutualists.</title>
        <authorList>
            <consortium name="DOE Joint Genome Institute"/>
            <consortium name="Mycorrhizal Genomics Consortium"/>
            <person name="Kohler A."/>
            <person name="Kuo A."/>
            <person name="Nagy L.G."/>
            <person name="Floudas D."/>
            <person name="Copeland A."/>
            <person name="Barry K.W."/>
            <person name="Cichocki N."/>
            <person name="Veneault-Fourrey C."/>
            <person name="LaButti K."/>
            <person name="Lindquist E.A."/>
            <person name="Lipzen A."/>
            <person name="Lundell T."/>
            <person name="Morin E."/>
            <person name="Murat C."/>
            <person name="Riley R."/>
            <person name="Ohm R."/>
            <person name="Sun H."/>
            <person name="Tunlid A."/>
            <person name="Henrissat B."/>
            <person name="Grigoriev I.V."/>
            <person name="Hibbett D.S."/>
            <person name="Martin F."/>
        </authorList>
    </citation>
    <scope>NUCLEOTIDE SEQUENCE [LARGE SCALE GENOMIC DNA]</scope>
    <source>
        <strain evidence="11">FD-334 SS-4</strain>
    </source>
</reference>
<feature type="domain" description="Helicase C-terminal" evidence="9">
    <location>
        <begin position="714"/>
        <end position="900"/>
    </location>
</feature>
<feature type="compositionally biased region" description="Basic and acidic residues" evidence="7">
    <location>
        <begin position="349"/>
        <end position="362"/>
    </location>
</feature>
<proteinExistence type="inferred from homology"/>
<evidence type="ECO:0000256" key="7">
    <source>
        <dbReference type="SAM" id="MobiDB-lite"/>
    </source>
</evidence>
<evidence type="ECO:0000256" key="3">
    <source>
        <dbReference type="ARBA" id="ARBA00022741"/>
    </source>
</evidence>
<dbReference type="SMART" id="SM00490">
    <property type="entry name" value="HELICc"/>
    <property type="match status" value="1"/>
</dbReference>
<dbReference type="GO" id="GO:1990904">
    <property type="term" value="C:ribonucleoprotein complex"/>
    <property type="evidence" value="ECO:0007669"/>
    <property type="project" value="UniProtKB-ARBA"/>
</dbReference>
<dbReference type="GO" id="GO:0003724">
    <property type="term" value="F:RNA helicase activity"/>
    <property type="evidence" value="ECO:0007669"/>
    <property type="project" value="UniProtKB-EC"/>
</dbReference>
<dbReference type="Gene3D" id="3.40.50.300">
    <property type="entry name" value="P-loop containing nucleotide triphosphate hydrolases"/>
    <property type="match status" value="2"/>
</dbReference>
<feature type="compositionally biased region" description="Basic residues" evidence="7">
    <location>
        <begin position="22"/>
        <end position="32"/>
    </location>
</feature>
<organism evidence="10 11">
    <name type="scientific">Hypholoma sublateritium (strain FD-334 SS-4)</name>
    <dbReference type="NCBI Taxonomy" id="945553"/>
    <lineage>
        <taxon>Eukaryota</taxon>
        <taxon>Fungi</taxon>
        <taxon>Dikarya</taxon>
        <taxon>Basidiomycota</taxon>
        <taxon>Agaricomycotina</taxon>
        <taxon>Agaricomycetes</taxon>
        <taxon>Agaricomycetidae</taxon>
        <taxon>Agaricales</taxon>
        <taxon>Agaricineae</taxon>
        <taxon>Strophariaceae</taxon>
        <taxon>Hypholoma</taxon>
    </lineage>
</organism>
<dbReference type="Gene3D" id="1.20.120.1080">
    <property type="match status" value="1"/>
</dbReference>
<dbReference type="Pfam" id="PF00271">
    <property type="entry name" value="Helicase_C"/>
    <property type="match status" value="1"/>
</dbReference>
<dbReference type="PROSITE" id="PS51194">
    <property type="entry name" value="HELICASE_CTER"/>
    <property type="match status" value="1"/>
</dbReference>
<feature type="compositionally biased region" description="Basic and acidic residues" evidence="7">
    <location>
        <begin position="371"/>
        <end position="382"/>
    </location>
</feature>
<feature type="region of interest" description="Disordered" evidence="7">
    <location>
        <begin position="334"/>
        <end position="382"/>
    </location>
</feature>
<evidence type="ECO:0000256" key="5">
    <source>
        <dbReference type="ARBA" id="ARBA00022806"/>
    </source>
</evidence>
<evidence type="ECO:0000256" key="2">
    <source>
        <dbReference type="ARBA" id="ARBA00012552"/>
    </source>
</evidence>
<feature type="compositionally biased region" description="Acidic residues" evidence="7">
    <location>
        <begin position="269"/>
        <end position="303"/>
    </location>
</feature>
<dbReference type="STRING" id="945553.A0A0D2PUD4"/>
<dbReference type="GO" id="GO:0005730">
    <property type="term" value="C:nucleolus"/>
    <property type="evidence" value="ECO:0007669"/>
    <property type="project" value="TreeGrafter"/>
</dbReference>
<feature type="region of interest" description="Disordered" evidence="7">
    <location>
        <begin position="679"/>
        <end position="700"/>
    </location>
</feature>
<dbReference type="SMART" id="SM00382">
    <property type="entry name" value="AAA"/>
    <property type="match status" value="1"/>
</dbReference>
<evidence type="ECO:0000313" key="11">
    <source>
        <dbReference type="Proteomes" id="UP000054270"/>
    </source>
</evidence>
<dbReference type="PROSITE" id="PS51192">
    <property type="entry name" value="HELICASE_ATP_BIND_1"/>
    <property type="match status" value="1"/>
</dbReference>
<evidence type="ECO:0000256" key="1">
    <source>
        <dbReference type="ARBA" id="ARBA00008792"/>
    </source>
</evidence>
<feature type="region of interest" description="Disordered" evidence="7">
    <location>
        <begin position="1"/>
        <end position="59"/>
    </location>
</feature>
<dbReference type="CDD" id="cd17982">
    <property type="entry name" value="DEXHc_DHX37"/>
    <property type="match status" value="1"/>
</dbReference>
<dbReference type="InterPro" id="IPR011545">
    <property type="entry name" value="DEAD/DEAH_box_helicase_dom"/>
</dbReference>